<gene>
    <name evidence="9" type="primary">actII-3_1</name>
    <name evidence="9" type="ORF">Dsi01nite_020680</name>
</gene>
<reference evidence="9" key="1">
    <citation type="submission" date="2021-01" db="EMBL/GenBank/DDBJ databases">
        <title>Whole genome shotgun sequence of Dactylosporangium siamense NBRC 106093.</title>
        <authorList>
            <person name="Komaki H."/>
            <person name="Tamura T."/>
        </authorList>
    </citation>
    <scope>NUCLEOTIDE SEQUENCE</scope>
    <source>
        <strain evidence="9">NBRC 106093</strain>
    </source>
</reference>
<proteinExistence type="inferred from homology"/>
<feature type="transmembrane region" description="Helical" evidence="7">
    <location>
        <begin position="615"/>
        <end position="640"/>
    </location>
</feature>
<keyword evidence="6 7" id="KW-0472">Membrane</keyword>
<name>A0A919PIG6_9ACTN</name>
<keyword evidence="3" id="KW-1003">Cell membrane</keyword>
<comment type="subcellular location">
    <subcellularLocation>
        <location evidence="1">Cell membrane</location>
        <topology evidence="1">Multi-pass membrane protein</topology>
    </subcellularLocation>
</comment>
<sequence>MSTQRLAGLPSGRRTKLVMLALWVVIAAVLGPLALKLADVQDNDSLGSLPAGAEASRAAAREEAAFPEPDALVAVAVYVRESGLTDADRAKVDADRAAFAAHALGGTVAEPVPAADGKALLLTFALAGDAEQQSAAVAPVKDRLAAQAPDGLRTALTGSAGAEDDFADAFKGLDVTLLLATVAAVAVLLLLTYRSPVLWVIPLLTAAVASQVAGGVVYLLVKHTGITVDLQSQNIMTILAVGVGVDYALLIVARYREELRRHEDRHEAMGIALRRSFPAICASAATVAIGLLCLLAADQPATHGLGPVGAIAVVATLFAMTTLLPAVLVLFGRWVFWPFVPRYTPGIEQQDVAADHGVWARIARLVGARPRTVWLATAAVLAALTFGVTNLSVGLPGDETFTDEVGSITGQRLIERHYPGGTLSPAVVIAAAGTATPVADAARTVDGVATVGEPERSADGRWVRIEATFAAEPTSPAAQEALQRLRDAVHGVPDSQVLVGGDTAFEVDGDSVTSRDNLVVIPLVLAVILLVLMGLLRALIAPLVLLASVVLSYAAALGAAGFILDAIGHPRLWSAVPLQTFLFIVALGVDYTIFLMTRAREETAQLGHRRGVLHALTVTGGVITSAGVVLAATFAALNVLPMVPSMQIGVIVTVGVLIDTLLVRSLLVPALAVHIGRFAWWPGRLSRATTAAEIPVSPPVPVS</sequence>
<dbReference type="Pfam" id="PF03176">
    <property type="entry name" value="MMPL"/>
    <property type="match status" value="2"/>
</dbReference>
<evidence type="ECO:0000256" key="2">
    <source>
        <dbReference type="ARBA" id="ARBA00010157"/>
    </source>
</evidence>
<evidence type="ECO:0000256" key="7">
    <source>
        <dbReference type="SAM" id="Phobius"/>
    </source>
</evidence>
<feature type="transmembrane region" description="Helical" evidence="7">
    <location>
        <begin position="518"/>
        <end position="536"/>
    </location>
</feature>
<dbReference type="PANTHER" id="PTHR33406:SF6">
    <property type="entry name" value="MEMBRANE PROTEIN YDGH-RELATED"/>
    <property type="match status" value="1"/>
</dbReference>
<evidence type="ECO:0000256" key="4">
    <source>
        <dbReference type="ARBA" id="ARBA00022692"/>
    </source>
</evidence>
<protein>
    <submittedName>
        <fullName evidence="9">Membrane protein ActII-3</fullName>
    </submittedName>
</protein>
<comment type="similarity">
    <text evidence="2">Belongs to the resistance-nodulation-cell division (RND) (TC 2.A.6) family. MmpL subfamily.</text>
</comment>
<feature type="transmembrane region" description="Helical" evidence="7">
    <location>
        <begin position="20"/>
        <end position="38"/>
    </location>
</feature>
<accession>A0A919PIG6</accession>
<keyword evidence="10" id="KW-1185">Reference proteome</keyword>
<feature type="transmembrane region" description="Helical" evidence="7">
    <location>
        <begin position="543"/>
        <end position="564"/>
    </location>
</feature>
<organism evidence="9 10">
    <name type="scientific">Dactylosporangium siamense</name>
    <dbReference type="NCBI Taxonomy" id="685454"/>
    <lineage>
        <taxon>Bacteria</taxon>
        <taxon>Bacillati</taxon>
        <taxon>Actinomycetota</taxon>
        <taxon>Actinomycetes</taxon>
        <taxon>Micromonosporales</taxon>
        <taxon>Micromonosporaceae</taxon>
        <taxon>Dactylosporangium</taxon>
    </lineage>
</organism>
<feature type="transmembrane region" description="Helical" evidence="7">
    <location>
        <begin position="233"/>
        <end position="255"/>
    </location>
</feature>
<dbReference type="PROSITE" id="PS50156">
    <property type="entry name" value="SSD"/>
    <property type="match status" value="1"/>
</dbReference>
<dbReference type="AlphaFoldDB" id="A0A919PIG6"/>
<dbReference type="PANTHER" id="PTHR33406">
    <property type="entry name" value="MEMBRANE PROTEIN MJ1562-RELATED"/>
    <property type="match status" value="1"/>
</dbReference>
<dbReference type="GO" id="GO:0005886">
    <property type="term" value="C:plasma membrane"/>
    <property type="evidence" value="ECO:0007669"/>
    <property type="project" value="UniProtKB-SubCell"/>
</dbReference>
<evidence type="ECO:0000259" key="8">
    <source>
        <dbReference type="PROSITE" id="PS50156"/>
    </source>
</evidence>
<feature type="transmembrane region" description="Helical" evidence="7">
    <location>
        <begin position="576"/>
        <end position="594"/>
    </location>
</feature>
<dbReference type="Gene3D" id="1.20.1640.10">
    <property type="entry name" value="Multidrug efflux transporter AcrB transmembrane domain"/>
    <property type="match status" value="2"/>
</dbReference>
<dbReference type="InterPro" id="IPR004869">
    <property type="entry name" value="MMPL_dom"/>
</dbReference>
<evidence type="ECO:0000256" key="6">
    <source>
        <dbReference type="ARBA" id="ARBA00023136"/>
    </source>
</evidence>
<feature type="transmembrane region" description="Helical" evidence="7">
    <location>
        <begin position="175"/>
        <end position="193"/>
    </location>
</feature>
<evidence type="ECO:0000313" key="10">
    <source>
        <dbReference type="Proteomes" id="UP000660611"/>
    </source>
</evidence>
<feature type="transmembrane region" description="Helical" evidence="7">
    <location>
        <begin position="200"/>
        <end position="221"/>
    </location>
</feature>
<dbReference type="Proteomes" id="UP000660611">
    <property type="component" value="Unassembled WGS sequence"/>
</dbReference>
<keyword evidence="5 7" id="KW-1133">Transmembrane helix</keyword>
<dbReference type="InterPro" id="IPR050545">
    <property type="entry name" value="Mycobact_MmpL"/>
</dbReference>
<keyword evidence="4 7" id="KW-0812">Transmembrane</keyword>
<evidence type="ECO:0000313" key="9">
    <source>
        <dbReference type="EMBL" id="GIG44027.1"/>
    </source>
</evidence>
<feature type="transmembrane region" description="Helical" evidence="7">
    <location>
        <begin position="309"/>
        <end position="332"/>
    </location>
</feature>
<comment type="caution">
    <text evidence="9">The sequence shown here is derived from an EMBL/GenBank/DDBJ whole genome shotgun (WGS) entry which is preliminary data.</text>
</comment>
<dbReference type="InterPro" id="IPR000731">
    <property type="entry name" value="SSD"/>
</dbReference>
<dbReference type="SUPFAM" id="SSF82866">
    <property type="entry name" value="Multidrug efflux transporter AcrB transmembrane domain"/>
    <property type="match status" value="2"/>
</dbReference>
<evidence type="ECO:0000256" key="5">
    <source>
        <dbReference type="ARBA" id="ARBA00022989"/>
    </source>
</evidence>
<evidence type="ECO:0000256" key="1">
    <source>
        <dbReference type="ARBA" id="ARBA00004651"/>
    </source>
</evidence>
<evidence type="ECO:0000256" key="3">
    <source>
        <dbReference type="ARBA" id="ARBA00022475"/>
    </source>
</evidence>
<feature type="domain" description="SSD" evidence="8">
    <location>
        <begin position="198"/>
        <end position="330"/>
    </location>
</feature>
<feature type="transmembrane region" description="Helical" evidence="7">
    <location>
        <begin position="276"/>
        <end position="297"/>
    </location>
</feature>
<dbReference type="RefSeq" id="WP_203845879.1">
    <property type="nucleotide sequence ID" value="NZ_BAAAVW010000006.1"/>
</dbReference>
<feature type="transmembrane region" description="Helical" evidence="7">
    <location>
        <begin position="646"/>
        <end position="667"/>
    </location>
</feature>
<dbReference type="EMBL" id="BONQ01000030">
    <property type="protein sequence ID" value="GIG44027.1"/>
    <property type="molecule type" value="Genomic_DNA"/>
</dbReference>
<feature type="transmembrane region" description="Helical" evidence="7">
    <location>
        <begin position="373"/>
        <end position="393"/>
    </location>
</feature>